<reference evidence="2 3" key="1">
    <citation type="journal article" date="2019" name="Philos. Trans. R. Soc. Lond., B, Biol. Sci.">
        <title>Ant behaviour and brain gene expression of defending hosts depend on the ecological success of the intruding social parasite.</title>
        <authorList>
            <person name="Kaur R."/>
            <person name="Stoldt M."/>
            <person name="Jongepier E."/>
            <person name="Feldmeyer B."/>
            <person name="Menzel F."/>
            <person name="Bornberg-Bauer E."/>
            <person name="Foitzik S."/>
        </authorList>
    </citation>
    <scope>NUCLEOTIDE SEQUENCE [LARGE SCALE GENOMIC DNA]</scope>
    <source>
        <tissue evidence="2">Whole body</tissue>
    </source>
</reference>
<dbReference type="Proteomes" id="UP000310200">
    <property type="component" value="Unassembled WGS sequence"/>
</dbReference>
<dbReference type="AlphaFoldDB" id="A0A4V3SBU8"/>
<feature type="domain" description="Ketosynthase family 3 (KS3)" evidence="1">
    <location>
        <begin position="13"/>
        <end position="308"/>
    </location>
</feature>
<organism evidence="2 3">
    <name type="scientific">Temnothorax longispinosus</name>
    <dbReference type="NCBI Taxonomy" id="300112"/>
    <lineage>
        <taxon>Eukaryota</taxon>
        <taxon>Metazoa</taxon>
        <taxon>Ecdysozoa</taxon>
        <taxon>Arthropoda</taxon>
        <taxon>Hexapoda</taxon>
        <taxon>Insecta</taxon>
        <taxon>Pterygota</taxon>
        <taxon>Neoptera</taxon>
        <taxon>Endopterygota</taxon>
        <taxon>Hymenoptera</taxon>
        <taxon>Apocrita</taxon>
        <taxon>Aculeata</taxon>
        <taxon>Formicoidea</taxon>
        <taxon>Formicidae</taxon>
        <taxon>Myrmicinae</taxon>
        <taxon>Temnothorax</taxon>
    </lineage>
</organism>
<accession>A0A4V3SBU8</accession>
<gene>
    <name evidence="2" type="ORF">DBV15_12055</name>
</gene>
<proteinExistence type="predicted"/>
<evidence type="ECO:0000259" key="1">
    <source>
        <dbReference type="PROSITE" id="PS52004"/>
    </source>
</evidence>
<dbReference type="Gene3D" id="3.40.47.10">
    <property type="match status" value="1"/>
</dbReference>
<name>A0A4V3SBU8_9HYME</name>
<dbReference type="Pfam" id="PF00109">
    <property type="entry name" value="ketoacyl-synt"/>
    <property type="match status" value="1"/>
</dbReference>
<dbReference type="InterPro" id="IPR050091">
    <property type="entry name" value="PKS_NRPS_Biosynth_Enz"/>
</dbReference>
<dbReference type="InterPro" id="IPR016039">
    <property type="entry name" value="Thiolase-like"/>
</dbReference>
<dbReference type="Gene3D" id="3.30.70.3290">
    <property type="match status" value="1"/>
</dbReference>
<dbReference type="InterPro" id="IPR020841">
    <property type="entry name" value="PKS_Beta-ketoAc_synthase_dom"/>
</dbReference>
<dbReference type="EMBL" id="QBLH01000727">
    <property type="protein sequence ID" value="TGZ54344.1"/>
    <property type="molecule type" value="Genomic_DNA"/>
</dbReference>
<keyword evidence="3" id="KW-1185">Reference proteome</keyword>
<dbReference type="SUPFAM" id="SSF53901">
    <property type="entry name" value="Thiolase-like"/>
    <property type="match status" value="1"/>
</dbReference>
<dbReference type="GO" id="GO:0006633">
    <property type="term" value="P:fatty acid biosynthetic process"/>
    <property type="evidence" value="ECO:0007669"/>
    <property type="project" value="TreeGrafter"/>
</dbReference>
<dbReference type="GO" id="GO:0004312">
    <property type="term" value="F:fatty acid synthase activity"/>
    <property type="evidence" value="ECO:0007669"/>
    <property type="project" value="TreeGrafter"/>
</dbReference>
<dbReference type="InterPro" id="IPR014030">
    <property type="entry name" value="Ketoacyl_synth_N"/>
</dbReference>
<dbReference type="PROSITE" id="PS52004">
    <property type="entry name" value="KS3_2"/>
    <property type="match status" value="1"/>
</dbReference>
<evidence type="ECO:0000313" key="2">
    <source>
        <dbReference type="EMBL" id="TGZ54344.1"/>
    </source>
</evidence>
<comment type="caution">
    <text evidence="2">The sequence shown here is derived from an EMBL/GenBank/DDBJ whole genome shotgun (WGS) entry which is preliminary data.</text>
</comment>
<sequence length="308" mass="34813">MNRPNSYNSIDAEEEIVISGIAGRFPNSDNLKEFQENLFNKVDLGSSDHRRWNKSYYSMPHRIGQVNNIEKFDSEFFNIPATEAHIMEPMSRMLLEHTYEAIIDAGVNPKELQGTRTSVLTALSVSETRSYFSFKPELARLSMIGYNVSFVANQISYWLGVTGQSHNIDTACNSSNVAIVKAYELIRSGECDAAIIASANLCLHPHIQILFYNLGVLSPNGYCKPFDEEGAGYMRSDTVAVRNRSTDAEFISLLHHIHNDNIEGHLYREYMITKSKISHNTIIKIEHTPYTKRPICFIFSGLGSQCLE</sequence>
<dbReference type="PANTHER" id="PTHR43775:SF23">
    <property type="entry name" value="FATTY ACID SYNTHASE 3"/>
    <property type="match status" value="1"/>
</dbReference>
<dbReference type="STRING" id="300112.A0A4V3SBU8"/>
<dbReference type="SMART" id="SM00825">
    <property type="entry name" value="PKS_KS"/>
    <property type="match status" value="1"/>
</dbReference>
<evidence type="ECO:0000313" key="3">
    <source>
        <dbReference type="Proteomes" id="UP000310200"/>
    </source>
</evidence>
<dbReference type="PANTHER" id="PTHR43775">
    <property type="entry name" value="FATTY ACID SYNTHASE"/>
    <property type="match status" value="1"/>
</dbReference>
<protein>
    <submittedName>
        <fullName evidence="2">Fatty acid synthase</fullName>
    </submittedName>
</protein>
<dbReference type="CDD" id="cd00833">
    <property type="entry name" value="PKS"/>
    <property type="match status" value="1"/>
</dbReference>